<evidence type="ECO:0000313" key="1">
    <source>
        <dbReference type="EMBL" id="VFK30391.1"/>
    </source>
</evidence>
<reference evidence="2" key="1">
    <citation type="submission" date="2019-02" db="EMBL/GenBank/DDBJ databases">
        <authorList>
            <person name="Gruber-Vodicka R. H."/>
            <person name="Seah K. B. B."/>
        </authorList>
    </citation>
    <scope>NUCLEOTIDE SEQUENCE</scope>
    <source>
        <strain evidence="1">BECK_BZ197</strain>
        <strain evidence="3">BECK_BZ198</strain>
        <strain evidence="2">BECK_BZ199</strain>
    </source>
</reference>
<dbReference type="AlphaFoldDB" id="A0A450XYM7"/>
<protein>
    <submittedName>
        <fullName evidence="2">Uncharacterized protein</fullName>
    </submittedName>
</protein>
<dbReference type="EMBL" id="CAADFO010000064">
    <property type="protein sequence ID" value="VFK30391.1"/>
    <property type="molecule type" value="Genomic_DNA"/>
</dbReference>
<dbReference type="EMBL" id="CAADFQ010000069">
    <property type="protein sequence ID" value="VFK34353.1"/>
    <property type="molecule type" value="Genomic_DNA"/>
</dbReference>
<evidence type="ECO:0000313" key="2">
    <source>
        <dbReference type="EMBL" id="VFK34353.1"/>
    </source>
</evidence>
<evidence type="ECO:0000313" key="3">
    <source>
        <dbReference type="EMBL" id="VFK76672.1"/>
    </source>
</evidence>
<sequence>MIIVPTQSDRNQNTEEAIQNLYEDLIKINPSLGFQVASFSISPIPGTPQAASLRASGLLRFDDPSIYGSIWTPTVDTIYLSYKEIADWQIRLMRIGNWHFEQ</sequence>
<accession>A0A450XYM7</accession>
<dbReference type="EMBL" id="CAADGH010000068">
    <property type="protein sequence ID" value="VFK76672.1"/>
    <property type="molecule type" value="Genomic_DNA"/>
</dbReference>
<name>A0A450XYM7_9GAMM</name>
<proteinExistence type="predicted"/>
<gene>
    <name evidence="1" type="ORF">BECKMB1821G_GA0114241_10644</name>
    <name evidence="3" type="ORF">BECKMB1821H_GA0114242_10682</name>
    <name evidence="2" type="ORF">BECKMB1821I_GA0114274_10693</name>
</gene>
<organism evidence="2">
    <name type="scientific">Candidatus Kentrum sp. MB</name>
    <dbReference type="NCBI Taxonomy" id="2138164"/>
    <lineage>
        <taxon>Bacteria</taxon>
        <taxon>Pseudomonadati</taxon>
        <taxon>Pseudomonadota</taxon>
        <taxon>Gammaproteobacteria</taxon>
        <taxon>Candidatus Kentrum</taxon>
    </lineage>
</organism>